<dbReference type="Proteomes" id="UP000593571">
    <property type="component" value="Unassembled WGS sequence"/>
</dbReference>
<reference evidence="2 3" key="1">
    <citation type="journal article" date="2020" name="Nature">
        <title>Six reference-quality genomes reveal evolution of bat adaptations.</title>
        <authorList>
            <person name="Jebb D."/>
            <person name="Huang Z."/>
            <person name="Pippel M."/>
            <person name="Hughes G.M."/>
            <person name="Lavrichenko K."/>
            <person name="Devanna P."/>
            <person name="Winkler S."/>
            <person name="Jermiin L.S."/>
            <person name="Skirmuntt E.C."/>
            <person name="Katzourakis A."/>
            <person name="Burkitt-Gray L."/>
            <person name="Ray D.A."/>
            <person name="Sullivan K.A.M."/>
            <person name="Roscito J.G."/>
            <person name="Kirilenko B.M."/>
            <person name="Davalos L.M."/>
            <person name="Corthals A.P."/>
            <person name="Power M.L."/>
            <person name="Jones G."/>
            <person name="Ransome R.D."/>
            <person name="Dechmann D.K.N."/>
            <person name="Locatelli A.G."/>
            <person name="Puechmaille S.J."/>
            <person name="Fedrigo O."/>
            <person name="Jarvis E.D."/>
            <person name="Hiller M."/>
            <person name="Vernes S.C."/>
            <person name="Myers E.W."/>
            <person name="Teeling E.C."/>
        </authorList>
    </citation>
    <scope>NUCLEOTIDE SEQUENCE [LARGE SCALE GENOMIC DNA]</scope>
    <source>
        <strain evidence="2">MRouAeg1</strain>
        <tissue evidence="2">Muscle</tissue>
    </source>
</reference>
<organism evidence="2 3">
    <name type="scientific">Rousettus aegyptiacus</name>
    <name type="common">Egyptian fruit bat</name>
    <name type="synonym">Pteropus aegyptiacus</name>
    <dbReference type="NCBI Taxonomy" id="9407"/>
    <lineage>
        <taxon>Eukaryota</taxon>
        <taxon>Metazoa</taxon>
        <taxon>Chordata</taxon>
        <taxon>Craniata</taxon>
        <taxon>Vertebrata</taxon>
        <taxon>Euteleostomi</taxon>
        <taxon>Mammalia</taxon>
        <taxon>Eutheria</taxon>
        <taxon>Laurasiatheria</taxon>
        <taxon>Chiroptera</taxon>
        <taxon>Yinpterochiroptera</taxon>
        <taxon>Pteropodoidea</taxon>
        <taxon>Pteropodidae</taxon>
        <taxon>Rousettinae</taxon>
        <taxon>Rousettus</taxon>
    </lineage>
</organism>
<protein>
    <submittedName>
        <fullName evidence="2">Uncharacterized protein</fullName>
    </submittedName>
</protein>
<keyword evidence="3" id="KW-1185">Reference proteome</keyword>
<gene>
    <name evidence="2" type="ORF">HJG63_011726</name>
</gene>
<name>A0A7J8GAU4_ROUAE</name>
<dbReference type="AlphaFoldDB" id="A0A7J8GAU4"/>
<proteinExistence type="predicted"/>
<evidence type="ECO:0000313" key="2">
    <source>
        <dbReference type="EMBL" id="KAF6457193.1"/>
    </source>
</evidence>
<sequence>MLSRREPQSGPTQALGDNRRAQSQTAGPLIMPGFIEVWFSPNGNTSGRHQREQASPCAKSPGPSGACMLGRACVGLCVHKAAVGNYLSVDQRPRAPGGRGGRVVALTNHDLHTLVPAGPAPKMSLQVAI</sequence>
<comment type="caution">
    <text evidence="2">The sequence shown here is derived from an EMBL/GenBank/DDBJ whole genome shotgun (WGS) entry which is preliminary data.</text>
</comment>
<feature type="region of interest" description="Disordered" evidence="1">
    <location>
        <begin position="1"/>
        <end position="26"/>
    </location>
</feature>
<evidence type="ECO:0000256" key="1">
    <source>
        <dbReference type="SAM" id="MobiDB-lite"/>
    </source>
</evidence>
<feature type="region of interest" description="Disordered" evidence="1">
    <location>
        <begin position="41"/>
        <end position="62"/>
    </location>
</feature>
<evidence type="ECO:0000313" key="3">
    <source>
        <dbReference type="Proteomes" id="UP000593571"/>
    </source>
</evidence>
<dbReference type="EMBL" id="JACASE010000006">
    <property type="protein sequence ID" value="KAF6457193.1"/>
    <property type="molecule type" value="Genomic_DNA"/>
</dbReference>
<accession>A0A7J8GAU4</accession>